<evidence type="ECO:0008006" key="3">
    <source>
        <dbReference type="Google" id="ProtNLM"/>
    </source>
</evidence>
<keyword evidence="2" id="KW-1185">Reference proteome</keyword>
<gene>
    <name evidence="1" type="ORF">B0H94_12024</name>
</gene>
<protein>
    <recommendedName>
        <fullName evidence="3">ComK protein</fullName>
    </recommendedName>
</protein>
<sequence>MKKDAVQVFVSRGEAFIPVYEPGAGDAVRILLCDGGSEDFPMSSDAFLKALFDHYGLSVPASKRRYGYFLQGKRQLVPMPVSDGITLIPYHTREAIGKQTRTGWVRAAAITSLQQDREQETVIATSAHSFAAFHSKRFCFEQLKNARWLEHCYKEVHNIDAGDKTPWKFFTDVRGAV</sequence>
<organism evidence="1 2">
    <name type="scientific">Salsuginibacillus halophilus</name>
    <dbReference type="NCBI Taxonomy" id="517424"/>
    <lineage>
        <taxon>Bacteria</taxon>
        <taxon>Bacillati</taxon>
        <taxon>Bacillota</taxon>
        <taxon>Bacilli</taxon>
        <taxon>Bacillales</taxon>
        <taxon>Bacillaceae</taxon>
        <taxon>Salsuginibacillus</taxon>
    </lineage>
</organism>
<reference evidence="1 2" key="1">
    <citation type="submission" date="2018-03" db="EMBL/GenBank/DDBJ databases">
        <title>Genomic Encyclopedia of Type Strains, Phase III (KMG-III): the genomes of soil and plant-associated and newly described type strains.</title>
        <authorList>
            <person name="Whitman W."/>
        </authorList>
    </citation>
    <scope>NUCLEOTIDE SEQUENCE [LARGE SCALE GENOMIC DNA]</scope>
    <source>
        <strain evidence="1 2">CGMCC 1.07653</strain>
    </source>
</reference>
<evidence type="ECO:0000313" key="1">
    <source>
        <dbReference type="EMBL" id="PSL41278.1"/>
    </source>
</evidence>
<dbReference type="EMBL" id="PYAV01000020">
    <property type="protein sequence ID" value="PSL41278.1"/>
    <property type="molecule type" value="Genomic_DNA"/>
</dbReference>
<comment type="caution">
    <text evidence="1">The sequence shown here is derived from an EMBL/GenBank/DDBJ whole genome shotgun (WGS) entry which is preliminary data.</text>
</comment>
<name>A0A2P8H4Y7_9BACI</name>
<dbReference type="AlphaFoldDB" id="A0A2P8H4Y7"/>
<evidence type="ECO:0000313" key="2">
    <source>
        <dbReference type="Proteomes" id="UP000242310"/>
    </source>
</evidence>
<accession>A0A2P8H4Y7</accession>
<proteinExistence type="predicted"/>
<dbReference type="Proteomes" id="UP000242310">
    <property type="component" value="Unassembled WGS sequence"/>
</dbReference>